<evidence type="ECO:0000256" key="4">
    <source>
        <dbReference type="ARBA" id="ARBA00022729"/>
    </source>
</evidence>
<evidence type="ECO:0000256" key="12">
    <source>
        <dbReference type="SAM" id="MobiDB-lite"/>
    </source>
</evidence>
<reference evidence="15 16" key="1">
    <citation type="submission" date="2013-03" db="EMBL/GenBank/DDBJ databases">
        <title>The Genome Sequence of Phialophora europaea CBS 101466.</title>
        <authorList>
            <consortium name="The Broad Institute Genomics Platform"/>
            <person name="Cuomo C."/>
            <person name="de Hoog S."/>
            <person name="Gorbushina A."/>
            <person name="Walker B."/>
            <person name="Young S.K."/>
            <person name="Zeng Q."/>
            <person name="Gargeya S."/>
            <person name="Fitzgerald M."/>
            <person name="Haas B."/>
            <person name="Abouelleil A."/>
            <person name="Allen A.W."/>
            <person name="Alvarado L."/>
            <person name="Arachchi H.M."/>
            <person name="Berlin A.M."/>
            <person name="Chapman S.B."/>
            <person name="Gainer-Dewar J."/>
            <person name="Goldberg J."/>
            <person name="Griggs A."/>
            <person name="Gujja S."/>
            <person name="Hansen M."/>
            <person name="Howarth C."/>
            <person name="Imamovic A."/>
            <person name="Ireland A."/>
            <person name="Larimer J."/>
            <person name="McCowan C."/>
            <person name="Murphy C."/>
            <person name="Pearson M."/>
            <person name="Poon T.W."/>
            <person name="Priest M."/>
            <person name="Roberts A."/>
            <person name="Saif S."/>
            <person name="Shea T."/>
            <person name="Sisk P."/>
            <person name="Sykes S."/>
            <person name="Wortman J."/>
            <person name="Nusbaum C."/>
            <person name="Birren B."/>
        </authorList>
    </citation>
    <scope>NUCLEOTIDE SEQUENCE [LARGE SCALE GENOMIC DNA]</scope>
    <source>
        <strain evidence="15 16">CBS 101466</strain>
    </source>
</reference>
<dbReference type="eggNOG" id="ENOG502QQ55">
    <property type="taxonomic scope" value="Eukaryota"/>
</dbReference>
<dbReference type="PANTHER" id="PTHR42721">
    <property type="entry name" value="SUGAR HYDROLASE-RELATED"/>
    <property type="match status" value="1"/>
</dbReference>
<dbReference type="SUPFAM" id="SSF52279">
    <property type="entry name" value="Beta-D-glucan exohydrolase, C-terminal domain"/>
    <property type="match status" value="1"/>
</dbReference>
<feature type="region of interest" description="Disordered" evidence="12">
    <location>
        <begin position="633"/>
        <end position="658"/>
    </location>
</feature>
<comment type="similarity">
    <text evidence="2">Belongs to the glycosyl hydrolase 3 family.</text>
</comment>
<name>W2SDK4_CYPE1</name>
<dbReference type="InterPro" id="IPR026891">
    <property type="entry name" value="Fn3-like"/>
</dbReference>
<evidence type="ECO:0000256" key="2">
    <source>
        <dbReference type="ARBA" id="ARBA00005336"/>
    </source>
</evidence>
<protein>
    <recommendedName>
        <fullName evidence="11">xylan 1,4-beta-xylosidase</fullName>
        <ecNumber evidence="11">3.2.1.37</ecNumber>
    </recommendedName>
</protein>
<evidence type="ECO:0000256" key="8">
    <source>
        <dbReference type="ARBA" id="ARBA00023295"/>
    </source>
</evidence>
<evidence type="ECO:0000256" key="9">
    <source>
        <dbReference type="ARBA" id="ARBA00023326"/>
    </source>
</evidence>
<feature type="signal peptide" evidence="13">
    <location>
        <begin position="1"/>
        <end position="23"/>
    </location>
</feature>
<accession>W2SDK4</accession>
<dbReference type="UniPathway" id="UPA00114"/>
<evidence type="ECO:0000256" key="10">
    <source>
        <dbReference type="ARBA" id="ARBA00024574"/>
    </source>
</evidence>
<evidence type="ECO:0000313" key="16">
    <source>
        <dbReference type="Proteomes" id="UP000030752"/>
    </source>
</evidence>
<dbReference type="GeneID" id="19968339"/>
<dbReference type="Proteomes" id="UP000030752">
    <property type="component" value="Unassembled WGS sequence"/>
</dbReference>
<dbReference type="VEuPathDB" id="FungiDB:HMPREF1541_01000"/>
<keyword evidence="7" id="KW-0119">Carbohydrate metabolism</keyword>
<dbReference type="PANTHER" id="PTHR42721:SF3">
    <property type="entry name" value="BETA-D-XYLOSIDASE 5-RELATED"/>
    <property type="match status" value="1"/>
</dbReference>
<dbReference type="EC" id="3.2.1.37" evidence="11"/>
<comment type="catalytic activity">
    <reaction evidence="10">
        <text>Hydrolysis of (1-&gt;4)-beta-D-xylans, to remove successive D-xylose residues from the non-reducing termini.</text>
        <dbReference type="EC" id="3.2.1.37"/>
    </reaction>
</comment>
<dbReference type="InterPro" id="IPR017853">
    <property type="entry name" value="GH"/>
</dbReference>
<keyword evidence="5" id="KW-0378">Hydrolase</keyword>
<dbReference type="EMBL" id="KB822711">
    <property type="protein sequence ID" value="ETN46811.1"/>
    <property type="molecule type" value="Genomic_DNA"/>
</dbReference>
<organism evidence="15 16">
    <name type="scientific">Cyphellophora europaea (strain CBS 101466)</name>
    <name type="common">Phialophora europaea</name>
    <dbReference type="NCBI Taxonomy" id="1220924"/>
    <lineage>
        <taxon>Eukaryota</taxon>
        <taxon>Fungi</taxon>
        <taxon>Dikarya</taxon>
        <taxon>Ascomycota</taxon>
        <taxon>Pezizomycotina</taxon>
        <taxon>Eurotiomycetes</taxon>
        <taxon>Chaetothyriomycetidae</taxon>
        <taxon>Chaetothyriales</taxon>
        <taxon>Cyphellophoraceae</taxon>
        <taxon>Cyphellophora</taxon>
    </lineage>
</organism>
<dbReference type="InParanoid" id="W2SDK4"/>
<keyword evidence="16" id="KW-1185">Reference proteome</keyword>
<dbReference type="Gene3D" id="3.20.20.300">
    <property type="entry name" value="Glycoside hydrolase, family 3, N-terminal domain"/>
    <property type="match status" value="1"/>
</dbReference>
<dbReference type="Gene3D" id="2.60.40.10">
    <property type="entry name" value="Immunoglobulins"/>
    <property type="match status" value="1"/>
</dbReference>
<dbReference type="InterPro" id="IPR036881">
    <property type="entry name" value="Glyco_hydro_3_C_sf"/>
</dbReference>
<dbReference type="HOGENOM" id="CLU_004542_5_3_1"/>
<dbReference type="STRING" id="1220924.W2SDK4"/>
<dbReference type="GO" id="GO:0046556">
    <property type="term" value="F:alpha-L-arabinofuranosidase activity"/>
    <property type="evidence" value="ECO:0007669"/>
    <property type="project" value="TreeGrafter"/>
</dbReference>
<evidence type="ECO:0000313" key="15">
    <source>
        <dbReference type="EMBL" id="ETN46811.1"/>
    </source>
</evidence>
<dbReference type="Pfam" id="PF01915">
    <property type="entry name" value="Glyco_hydro_3_C"/>
    <property type="match status" value="1"/>
</dbReference>
<dbReference type="InterPro" id="IPR044993">
    <property type="entry name" value="BXL"/>
</dbReference>
<dbReference type="SMART" id="SM01217">
    <property type="entry name" value="Fn3_like"/>
    <property type="match status" value="1"/>
</dbReference>
<keyword evidence="8" id="KW-0326">Glycosidase</keyword>
<keyword evidence="3" id="KW-0858">Xylan degradation</keyword>
<feature type="chain" id="PRO_5004824512" description="xylan 1,4-beta-xylosidase" evidence="13">
    <location>
        <begin position="24"/>
        <end position="811"/>
    </location>
</feature>
<evidence type="ECO:0000259" key="14">
    <source>
        <dbReference type="SMART" id="SM01217"/>
    </source>
</evidence>
<comment type="pathway">
    <text evidence="1">Glycan degradation; xylan degradation.</text>
</comment>
<dbReference type="Pfam" id="PF00933">
    <property type="entry name" value="Glyco_hydro_3"/>
    <property type="match status" value="1"/>
</dbReference>
<dbReference type="GO" id="GO:0031222">
    <property type="term" value="P:arabinan catabolic process"/>
    <property type="evidence" value="ECO:0007669"/>
    <property type="project" value="TreeGrafter"/>
</dbReference>
<keyword evidence="4 13" id="KW-0732">Signal</keyword>
<evidence type="ECO:0000256" key="13">
    <source>
        <dbReference type="SAM" id="SignalP"/>
    </source>
</evidence>
<dbReference type="InterPro" id="IPR001764">
    <property type="entry name" value="Glyco_hydro_3_N"/>
</dbReference>
<dbReference type="RefSeq" id="XP_008711523.1">
    <property type="nucleotide sequence ID" value="XM_008713301.1"/>
</dbReference>
<gene>
    <name evidence="15" type="ORF">HMPREF1541_01000</name>
</gene>
<feature type="domain" description="Fibronectin type III-like" evidence="14">
    <location>
        <begin position="696"/>
        <end position="766"/>
    </location>
</feature>
<evidence type="ECO:0000256" key="7">
    <source>
        <dbReference type="ARBA" id="ARBA00023277"/>
    </source>
</evidence>
<evidence type="ECO:0000256" key="6">
    <source>
        <dbReference type="ARBA" id="ARBA00023180"/>
    </source>
</evidence>
<dbReference type="OrthoDB" id="47059at2759"/>
<dbReference type="AlphaFoldDB" id="W2SDK4"/>
<sequence>MVFTRSVSFAAAVAGLCAVPTLAQQFPDCASGPLSNNTVCNTSASVADRARALVKELTTAEKFNLTGSSSPGVPRLGLYFYQWWQEALHGVADSPGVNFSDTGDFSYATSFPLPILMGAAFDDQLIHDVATVISTEARAFNNFNRTGLDFWTPNINPVRDPRWGRALETPGEDTFHLKSYVNALIAGLQGNQDTLKIVATCKHFVGYDLEDWHGHDRYGFDAEITMQDLSEYYMQPFQQCARDSKVSSIMCSYNAMNGVPTCADPYVLQTILREHWGWEADGHYVTSDCDAIQNIYIPHEYTSTREEAVADALIAGTDLDCGTVFPSFLPNAFEQGLFNETVIDTALVRLYSALVRLGYFDPEDSSPYRSYTFDDVSTPEAQALALRAAESGMTLLKNDGTLPLDLSGSNSGNITVAIVGNWANATTEMLGNYEGIPPYMHSPLYALQQLPNVNALYAAFSNFPTTGNWPAGLAAAQQADVIIYASGLTTDDEEEDHDRETVSWGAGQIDVGRQLAALGKPMIIAQFGTSLDNSEWLANENVSAIIWGGYPGQDGGQALINIITGVTAPAGRLPVTVYPSHYVNDVPMTDMGLRPNASSGNPGRTYRWYNSPVLPFGYGLHYTKFSASVSSPNSTTSSPAASSSSSSNSSSTESPAPTYNLSALTTSCPANQPLDLCPFLTLPITITNTGNVTSDYVLLAFLTGQYGPQPYPLKTLVAYERLFNVTADSPQTAYLNLTLGSLGRFDEQGNQKVYAGDYALVVDTDARAVWNFTVTGGQGQDDAEVMLDEWPQMPVERGMKKHKRREVLKEL</sequence>
<proteinExistence type="inferred from homology"/>
<evidence type="ECO:0000256" key="1">
    <source>
        <dbReference type="ARBA" id="ARBA00004851"/>
    </source>
</evidence>
<keyword evidence="6" id="KW-0325">Glycoprotein</keyword>
<dbReference type="SUPFAM" id="SSF51445">
    <property type="entry name" value="(Trans)glycosidases"/>
    <property type="match status" value="1"/>
</dbReference>
<dbReference type="InterPro" id="IPR036962">
    <property type="entry name" value="Glyco_hydro_3_N_sf"/>
</dbReference>
<keyword evidence="9" id="KW-0624">Polysaccharide degradation</keyword>
<dbReference type="GO" id="GO:0045493">
    <property type="term" value="P:xylan catabolic process"/>
    <property type="evidence" value="ECO:0007669"/>
    <property type="project" value="UniProtKB-UniPathway"/>
</dbReference>
<dbReference type="GO" id="GO:0009044">
    <property type="term" value="F:xylan 1,4-beta-xylosidase activity"/>
    <property type="evidence" value="ECO:0007669"/>
    <property type="project" value="UniProtKB-EC"/>
</dbReference>
<evidence type="ECO:0000256" key="11">
    <source>
        <dbReference type="ARBA" id="ARBA00026107"/>
    </source>
</evidence>
<dbReference type="InterPro" id="IPR013783">
    <property type="entry name" value="Ig-like_fold"/>
</dbReference>
<evidence type="ECO:0000256" key="3">
    <source>
        <dbReference type="ARBA" id="ARBA00022651"/>
    </source>
</evidence>
<evidence type="ECO:0000256" key="5">
    <source>
        <dbReference type="ARBA" id="ARBA00022801"/>
    </source>
</evidence>
<dbReference type="Gene3D" id="3.40.50.1700">
    <property type="entry name" value="Glycoside hydrolase family 3 C-terminal domain"/>
    <property type="match status" value="1"/>
</dbReference>
<dbReference type="InterPro" id="IPR002772">
    <property type="entry name" value="Glyco_hydro_3_C"/>
</dbReference>